<evidence type="ECO:0000313" key="4">
    <source>
        <dbReference type="WBParaSite" id="SBAD_0000633401-mRNA-1"/>
    </source>
</evidence>
<keyword evidence="3" id="KW-1185">Reference proteome</keyword>
<dbReference type="PANTHER" id="PTHR15337">
    <property type="entry name" value="ANTERIOR GRADIENT PROTEIN-RELATED"/>
    <property type="match status" value="1"/>
</dbReference>
<dbReference type="GO" id="GO:0005783">
    <property type="term" value="C:endoplasmic reticulum"/>
    <property type="evidence" value="ECO:0007669"/>
    <property type="project" value="TreeGrafter"/>
</dbReference>
<evidence type="ECO:0000256" key="1">
    <source>
        <dbReference type="ARBA" id="ARBA00022729"/>
    </source>
</evidence>
<dbReference type="InterPro" id="IPR017937">
    <property type="entry name" value="Thioredoxin_CS"/>
</dbReference>
<dbReference type="PROSITE" id="PS00194">
    <property type="entry name" value="THIOREDOXIN_1"/>
    <property type="match status" value="1"/>
</dbReference>
<accession>A0A183IR49</accession>
<keyword evidence="1" id="KW-0732">Signal</keyword>
<evidence type="ECO:0000313" key="3">
    <source>
        <dbReference type="Proteomes" id="UP000270296"/>
    </source>
</evidence>
<evidence type="ECO:0000313" key="2">
    <source>
        <dbReference type="EMBL" id="VDP09206.1"/>
    </source>
</evidence>
<proteinExistence type="predicted"/>
<dbReference type="AlphaFoldDB" id="A0A183IR49"/>
<dbReference type="Gene3D" id="3.40.30.10">
    <property type="entry name" value="Glutaredoxin"/>
    <property type="match status" value="1"/>
</dbReference>
<protein>
    <submittedName>
        <fullName evidence="4">Thioredoxin domain-containing protein 12</fullName>
    </submittedName>
</protein>
<dbReference type="Proteomes" id="UP000270296">
    <property type="component" value="Unassembled WGS sequence"/>
</dbReference>
<gene>
    <name evidence="2" type="ORF">SBAD_LOCUS6096</name>
</gene>
<dbReference type="WBParaSite" id="SBAD_0000633401-mRNA-1">
    <property type="protein sequence ID" value="SBAD_0000633401-mRNA-1"/>
    <property type="gene ID" value="SBAD_0000633401"/>
</dbReference>
<dbReference type="InterPro" id="IPR051099">
    <property type="entry name" value="AGR/TXD"/>
</dbReference>
<name>A0A183IR49_9BILA</name>
<dbReference type="InterPro" id="IPR036249">
    <property type="entry name" value="Thioredoxin-like_sf"/>
</dbReference>
<dbReference type="EMBL" id="UZAM01009485">
    <property type="protein sequence ID" value="VDP09206.1"/>
    <property type="molecule type" value="Genomic_DNA"/>
</dbReference>
<dbReference type="OrthoDB" id="262308at2759"/>
<dbReference type="PANTHER" id="PTHR15337:SF23">
    <property type="entry name" value="THIOREDOXIN DOMAIN-CONTAINING PROTEIN"/>
    <property type="match status" value="1"/>
</dbReference>
<dbReference type="Pfam" id="PF13899">
    <property type="entry name" value="Thioredoxin_7"/>
    <property type="match status" value="1"/>
</dbReference>
<dbReference type="SUPFAM" id="SSF52833">
    <property type="entry name" value="Thioredoxin-like"/>
    <property type="match status" value="1"/>
</dbReference>
<sequence length="181" mass="21474">MRSLSASNKFYVHNKKSSYHPAMFTDIFRKKPMFLLIHKTWCPACQQLKPKFSKAKKLVEISKHFIMVNTQDDEEPWEEKYKPDGGYIPRILFIGKFLIIIHFKAVKNACKNYDKYLDGNVMDYIKNPTESFEKYSHYYTNPTPIIKSMKEVLLKLKLMDEKQLDQYDDGSKKQETLKTEL</sequence>
<organism evidence="4">
    <name type="scientific">Soboliphyme baturini</name>
    <dbReference type="NCBI Taxonomy" id="241478"/>
    <lineage>
        <taxon>Eukaryota</taxon>
        <taxon>Metazoa</taxon>
        <taxon>Ecdysozoa</taxon>
        <taxon>Nematoda</taxon>
        <taxon>Enoplea</taxon>
        <taxon>Dorylaimia</taxon>
        <taxon>Dioctophymatida</taxon>
        <taxon>Dioctophymatoidea</taxon>
        <taxon>Soboliphymatidae</taxon>
        <taxon>Soboliphyme</taxon>
    </lineage>
</organism>
<reference evidence="4" key="1">
    <citation type="submission" date="2016-06" db="UniProtKB">
        <authorList>
            <consortium name="WormBaseParasite"/>
        </authorList>
    </citation>
    <scope>IDENTIFICATION</scope>
</reference>
<reference evidence="2 3" key="2">
    <citation type="submission" date="2018-11" db="EMBL/GenBank/DDBJ databases">
        <authorList>
            <consortium name="Pathogen Informatics"/>
        </authorList>
    </citation>
    <scope>NUCLEOTIDE SEQUENCE [LARGE SCALE GENOMIC DNA]</scope>
</reference>